<organism evidence="13 14">
    <name type="scientific">Prunus armeniaca</name>
    <name type="common">Apricot</name>
    <name type="synonym">Armeniaca vulgaris</name>
    <dbReference type="NCBI Taxonomy" id="36596"/>
    <lineage>
        <taxon>Eukaryota</taxon>
        <taxon>Viridiplantae</taxon>
        <taxon>Streptophyta</taxon>
        <taxon>Embryophyta</taxon>
        <taxon>Tracheophyta</taxon>
        <taxon>Spermatophyta</taxon>
        <taxon>Magnoliopsida</taxon>
        <taxon>eudicotyledons</taxon>
        <taxon>Gunneridae</taxon>
        <taxon>Pentapetalae</taxon>
        <taxon>rosids</taxon>
        <taxon>fabids</taxon>
        <taxon>Rosales</taxon>
        <taxon>Rosaceae</taxon>
        <taxon>Amygdaloideae</taxon>
        <taxon>Amygdaleae</taxon>
        <taxon>Prunus</taxon>
    </lineage>
</organism>
<dbReference type="OrthoDB" id="10265393at2759"/>
<dbReference type="GO" id="GO:0005789">
    <property type="term" value="C:endoplasmic reticulum membrane"/>
    <property type="evidence" value="ECO:0007669"/>
    <property type="project" value="UniProtKB-SubCell"/>
</dbReference>
<evidence type="ECO:0000256" key="9">
    <source>
        <dbReference type="ARBA" id="ARBA00023136"/>
    </source>
</evidence>
<dbReference type="UniPathway" id="UPA00558">
    <property type="reaction ID" value="UER00615"/>
</dbReference>
<dbReference type="GO" id="GO:0006646">
    <property type="term" value="P:phosphatidylethanolamine biosynthetic process"/>
    <property type="evidence" value="ECO:0007669"/>
    <property type="project" value="UniProtKB-UniPathway"/>
</dbReference>
<keyword evidence="7 12" id="KW-1133">Transmembrane helix</keyword>
<proteinExistence type="inferred from homology"/>
<dbReference type="Proteomes" id="UP000507245">
    <property type="component" value="Unassembled WGS sequence"/>
</dbReference>
<keyword evidence="4 12" id="KW-0808">Transferase</keyword>
<keyword evidence="10 12" id="KW-0594">Phospholipid biosynthesis</keyword>
<comment type="similarity">
    <text evidence="12">Belongs to the CDP-alcohol phosphatidyltransferase class-I family.</text>
</comment>
<accession>A0A6J5W610</accession>
<evidence type="ECO:0000256" key="3">
    <source>
        <dbReference type="ARBA" id="ARBA00022516"/>
    </source>
</evidence>
<dbReference type="GO" id="GO:0106245">
    <property type="term" value="F:L-serine-phosphatidylethanolamine phosphatidyltransferase activity"/>
    <property type="evidence" value="ECO:0007669"/>
    <property type="project" value="InterPro"/>
</dbReference>
<evidence type="ECO:0000256" key="7">
    <source>
        <dbReference type="ARBA" id="ARBA00022989"/>
    </source>
</evidence>
<evidence type="ECO:0000256" key="11">
    <source>
        <dbReference type="ARBA" id="ARBA00023264"/>
    </source>
</evidence>
<comment type="function">
    <text evidence="12">Catalyzes a base-exchange reaction in which the polar head group of phosphatidylethanolamine (PE) is replaced by L-serine.</text>
</comment>
<comment type="subcellular location">
    <subcellularLocation>
        <location evidence="1 12">Endoplasmic reticulum membrane</location>
        <topology evidence="1 12">Multi-pass membrane protein</topology>
    </subcellularLocation>
</comment>
<dbReference type="EC" id="2.7.8.8" evidence="12"/>
<evidence type="ECO:0000313" key="13">
    <source>
        <dbReference type="EMBL" id="CAB4295711.1"/>
    </source>
</evidence>
<dbReference type="GO" id="GO:0006659">
    <property type="term" value="P:phosphatidylserine biosynthetic process"/>
    <property type="evidence" value="ECO:0007669"/>
    <property type="project" value="UniProtKB-UniRule"/>
</dbReference>
<feature type="transmembrane region" description="Helical" evidence="12">
    <location>
        <begin position="327"/>
        <end position="353"/>
    </location>
</feature>
<dbReference type="EMBL" id="CAEKKB010000001">
    <property type="protein sequence ID" value="CAB4295711.1"/>
    <property type="molecule type" value="Genomic_DNA"/>
</dbReference>
<dbReference type="PANTHER" id="PTHR15362:SF7">
    <property type="entry name" value="PHOSPHATIDYLSERINE SYNTHASE 2"/>
    <property type="match status" value="1"/>
</dbReference>
<evidence type="ECO:0000256" key="5">
    <source>
        <dbReference type="ARBA" id="ARBA00022692"/>
    </source>
</evidence>
<evidence type="ECO:0000256" key="2">
    <source>
        <dbReference type="ARBA" id="ARBA00005189"/>
    </source>
</evidence>
<evidence type="ECO:0000256" key="6">
    <source>
        <dbReference type="ARBA" id="ARBA00022824"/>
    </source>
</evidence>
<dbReference type="Pfam" id="PF03034">
    <property type="entry name" value="PSS"/>
    <property type="match status" value="2"/>
</dbReference>
<evidence type="ECO:0000256" key="12">
    <source>
        <dbReference type="RuleBase" id="RU368094"/>
    </source>
</evidence>
<reference evidence="14" key="1">
    <citation type="journal article" date="2020" name="Genome Biol.">
        <title>Gamete binning: chromosome-level and haplotype-resolved genome assembly enabled by high-throughput single-cell sequencing of gamete genomes.</title>
        <authorList>
            <person name="Campoy J.A."/>
            <person name="Sun H."/>
            <person name="Goel M."/>
            <person name="Jiao W.-B."/>
            <person name="Folz-Donahue K."/>
            <person name="Wang N."/>
            <person name="Rubio M."/>
            <person name="Liu C."/>
            <person name="Kukat C."/>
            <person name="Ruiz D."/>
            <person name="Huettel B."/>
            <person name="Schneeberger K."/>
        </authorList>
    </citation>
    <scope>NUCLEOTIDE SEQUENCE [LARGE SCALE GENOMIC DNA]</scope>
    <source>
        <strain evidence="14">cv. Rojo Pasion</strain>
    </source>
</reference>
<evidence type="ECO:0000256" key="8">
    <source>
        <dbReference type="ARBA" id="ARBA00023098"/>
    </source>
</evidence>
<gene>
    <name evidence="13" type="ORF">ORAREDHAP_LOCUS7159</name>
</gene>
<keyword evidence="3 12" id="KW-0444">Lipid biosynthesis</keyword>
<evidence type="ECO:0000256" key="10">
    <source>
        <dbReference type="ARBA" id="ARBA00023209"/>
    </source>
</evidence>
<comment type="catalytic activity">
    <reaction evidence="12">
        <text>a CDP-1,2-diacyl-sn-glycerol + L-serine = a 1,2-diacyl-sn-glycero-3-phospho-L-serine + CMP + H(+)</text>
        <dbReference type="Rhea" id="RHEA:16913"/>
        <dbReference type="ChEBI" id="CHEBI:15378"/>
        <dbReference type="ChEBI" id="CHEBI:33384"/>
        <dbReference type="ChEBI" id="CHEBI:57262"/>
        <dbReference type="ChEBI" id="CHEBI:58332"/>
        <dbReference type="ChEBI" id="CHEBI:60377"/>
        <dbReference type="EC" id="2.7.8.8"/>
    </reaction>
</comment>
<feature type="transmembrane region" description="Helical" evidence="12">
    <location>
        <begin position="43"/>
        <end position="61"/>
    </location>
</feature>
<keyword evidence="6 12" id="KW-0256">Endoplasmic reticulum</keyword>
<keyword evidence="14" id="KW-1185">Reference proteome</keyword>
<evidence type="ECO:0000256" key="1">
    <source>
        <dbReference type="ARBA" id="ARBA00004477"/>
    </source>
</evidence>
<comment type="caution">
    <text evidence="12">Lacks conserved residue(s) required for the propagation of feature annotation.</text>
</comment>
<feature type="transmembrane region" description="Helical" evidence="12">
    <location>
        <begin position="359"/>
        <end position="381"/>
    </location>
</feature>
<feature type="transmembrane region" description="Helical" evidence="12">
    <location>
        <begin position="98"/>
        <end position="118"/>
    </location>
</feature>
<dbReference type="InterPro" id="IPR004277">
    <property type="entry name" value="PSS"/>
</dbReference>
<dbReference type="AlphaFoldDB" id="A0A6J5W610"/>
<dbReference type="PANTHER" id="PTHR15362">
    <property type="entry name" value="PHOSPHATIDYLINOSITOL SYNTHASE"/>
    <property type="match status" value="1"/>
</dbReference>
<keyword evidence="8 12" id="KW-0443">Lipid metabolism</keyword>
<comment type="pathway">
    <text evidence="2">Lipid metabolism.</text>
</comment>
<name>A0A6J5W610_PRUAR</name>
<protein>
    <recommendedName>
        <fullName evidence="12">CDP-diacylglycerol--serine O-phosphatidyltransferase</fullName>
        <ecNumber evidence="12">2.7.8.8</ecNumber>
    </recommendedName>
    <alternativeName>
        <fullName evidence="12">Phosphatidylserine synthase</fullName>
    </alternativeName>
</protein>
<keyword evidence="9 12" id="KW-0472">Membrane</keyword>
<feature type="transmembrane region" description="Helical" evidence="12">
    <location>
        <begin position="216"/>
        <end position="237"/>
    </location>
</feature>
<keyword evidence="11 12" id="KW-1208">Phospholipid metabolism</keyword>
<sequence length="392" mass="45498">MEPNGHRRVRRKDNCVQENGDTIQSNAGDELDPWTAWAYRPRTISMLLIGACFLIWVSGALDPESSASGDLVTSVKSFSCLLLAASPIYGSYQTTSCNLALVHGMAVVYLVALTFLLFQKRDDARQFMKFLHPDLGVELPERSYGADCRIYLPENPKSRFKNVYETLFDEFVVAHIVGWWGKAILIRNQPLLWVLSIGFELMELTFRHMLPNFNECWWDSIILDILICNWFGIWAGMHTVRYFDGKTYKWVGLSRQPNIIGKVKRTLGQFTPAQWDKDEWHPCLFCLWIPPRNPLIVYRLILWWLIAIPTIREYNSYLQDRTPVKKVGAFCWLSVAICIIELLICIKFGHGLYPKPMPLWMVTFWMSAGVALVLFLIVWSWQLHRSLGRKRR</sequence>
<dbReference type="GO" id="GO:0003882">
    <property type="term" value="F:CDP-diacylglycerol-serine O-phosphatidyltransferase activity"/>
    <property type="evidence" value="ECO:0007669"/>
    <property type="project" value="UniProtKB-UniRule"/>
</dbReference>
<evidence type="ECO:0000256" key="4">
    <source>
        <dbReference type="ARBA" id="ARBA00022679"/>
    </source>
</evidence>
<evidence type="ECO:0000313" key="14">
    <source>
        <dbReference type="Proteomes" id="UP000507245"/>
    </source>
</evidence>
<feature type="transmembrane region" description="Helical" evidence="12">
    <location>
        <begin position="296"/>
        <end position="315"/>
    </location>
</feature>
<comment type="pathway">
    <text evidence="12">Phospholipid metabolism; phosphatidylethanolamine biosynthesis; phosphatidylethanolamine from CDP-diacylglycerol: step 1/2.</text>
</comment>
<keyword evidence="5 12" id="KW-0812">Transmembrane</keyword>